<evidence type="ECO:0000313" key="1">
    <source>
        <dbReference type="EMBL" id="UJG40390.1"/>
    </source>
</evidence>
<protein>
    <recommendedName>
        <fullName evidence="2">CRISPR-associated protein</fullName>
    </recommendedName>
</protein>
<dbReference type="Proteomes" id="UP001201020">
    <property type="component" value="Chromosome"/>
</dbReference>
<dbReference type="Gene3D" id="3.40.50.10770">
    <property type="entry name" value="Hypothetical protein VC1899 like domain (Restriction endonuclease-like)"/>
    <property type="match status" value="1"/>
</dbReference>
<name>A0A9Y1FKM0_9ARCH</name>
<evidence type="ECO:0008006" key="2">
    <source>
        <dbReference type="Google" id="ProtNLM"/>
    </source>
</evidence>
<dbReference type="AlphaFoldDB" id="A0A9Y1FKM0"/>
<organism evidence="1">
    <name type="scientific">Candidatus Heimdallarchaeum aukensis</name>
    <dbReference type="NCBI Taxonomy" id="2876573"/>
    <lineage>
        <taxon>Archaea</taxon>
        <taxon>Promethearchaeati</taxon>
        <taxon>Candidatus Heimdallarchaeota</taxon>
        <taxon>Candidatus Heimdallarchaeia (ex Rinke et al. 2021) (nom. nud.)</taxon>
        <taxon>Candidatus Heimdallarchaeales</taxon>
        <taxon>Candidatus Heimdallarchaeaceae</taxon>
        <taxon>Candidatus Heimdallarchaeum</taxon>
    </lineage>
</organism>
<gene>
    <name evidence="1" type="ORF">K9W45_11180</name>
</gene>
<proteinExistence type="predicted"/>
<dbReference type="EMBL" id="CP084166">
    <property type="protein sequence ID" value="UJG40390.1"/>
    <property type="molecule type" value="Genomic_DNA"/>
</dbReference>
<reference evidence="1" key="1">
    <citation type="journal article" date="2022" name="Nat. Microbiol.">
        <title>Unique mobile elements and scalable gene flow at the prokaryote-eukaryote boundary revealed by circularized Asgard archaea genomes.</title>
        <authorList>
            <person name="Wu F."/>
            <person name="Speth D.R."/>
            <person name="Philosof A."/>
            <person name="Cremiere A."/>
            <person name="Narayanan A."/>
            <person name="Barco R.A."/>
            <person name="Connon S.A."/>
            <person name="Amend J.P."/>
            <person name="Antoshechkin I.A."/>
            <person name="Orphan V.J."/>
        </authorList>
    </citation>
    <scope>NUCLEOTIDE SEQUENCE</scope>
    <source>
        <strain evidence="1">PM71</strain>
    </source>
</reference>
<sequence length="179" mass="20667">MSYDLLYISLMGSSEKAVANSIYASLKNLVKTDKKNWVLVFAKSKSTPINGERIVEILDEYKNTYTKAKWYNAPVDFDEFEIEESNLLKSMEQIINYVEETEKNYSDIFIDITPGRKVMSVAATLAAINLCKSSEFNDIKIIYYLLKNVDEHKDKDAPELYPDEYKVSSWSVKDISKRI</sequence>
<accession>A0A9Y1FKM0</accession>